<dbReference type="InterPro" id="IPR011033">
    <property type="entry name" value="PRC_barrel-like_sf"/>
</dbReference>
<keyword evidence="2" id="KW-0812">Transmembrane</keyword>
<protein>
    <submittedName>
        <fullName evidence="3">Uncharacterized protein</fullName>
    </submittedName>
</protein>
<evidence type="ECO:0000313" key="4">
    <source>
        <dbReference type="Proteomes" id="UP001501598"/>
    </source>
</evidence>
<feature type="transmembrane region" description="Helical" evidence="2">
    <location>
        <begin position="297"/>
        <end position="320"/>
    </location>
</feature>
<comment type="caution">
    <text evidence="3">The sequence shown here is derived from an EMBL/GenBank/DDBJ whole genome shotgun (WGS) entry which is preliminary data.</text>
</comment>
<dbReference type="EMBL" id="BAABGT010000123">
    <property type="protein sequence ID" value="GAA4560755.1"/>
    <property type="molecule type" value="Genomic_DNA"/>
</dbReference>
<feature type="transmembrane region" description="Helical" evidence="2">
    <location>
        <begin position="179"/>
        <end position="200"/>
    </location>
</feature>
<reference evidence="4" key="1">
    <citation type="journal article" date="2019" name="Int. J. Syst. Evol. Microbiol.">
        <title>The Global Catalogue of Microorganisms (GCM) 10K type strain sequencing project: providing services to taxonomists for standard genome sequencing and annotation.</title>
        <authorList>
            <consortium name="The Broad Institute Genomics Platform"/>
            <consortium name="The Broad Institute Genome Sequencing Center for Infectious Disease"/>
            <person name="Wu L."/>
            <person name="Ma J."/>
        </authorList>
    </citation>
    <scope>NUCLEOTIDE SEQUENCE [LARGE SCALE GENOMIC DNA]</scope>
    <source>
        <strain evidence="4">JCM 17906</strain>
    </source>
</reference>
<keyword evidence="2" id="KW-0472">Membrane</keyword>
<feature type="compositionally biased region" description="Polar residues" evidence="1">
    <location>
        <begin position="12"/>
        <end position="23"/>
    </location>
</feature>
<organism evidence="3 4">
    <name type="scientific">Pseudonocardia xishanensis</name>
    <dbReference type="NCBI Taxonomy" id="630995"/>
    <lineage>
        <taxon>Bacteria</taxon>
        <taxon>Bacillati</taxon>
        <taxon>Actinomycetota</taxon>
        <taxon>Actinomycetes</taxon>
        <taxon>Pseudonocardiales</taxon>
        <taxon>Pseudonocardiaceae</taxon>
        <taxon>Pseudonocardia</taxon>
    </lineage>
</organism>
<evidence type="ECO:0000313" key="3">
    <source>
        <dbReference type="EMBL" id="GAA4560755.1"/>
    </source>
</evidence>
<keyword evidence="4" id="KW-1185">Reference proteome</keyword>
<feature type="region of interest" description="Disordered" evidence="1">
    <location>
        <begin position="1"/>
        <end position="95"/>
    </location>
</feature>
<evidence type="ECO:0000256" key="2">
    <source>
        <dbReference type="SAM" id="Phobius"/>
    </source>
</evidence>
<sequence length="339" mass="34457">MCEADHRGVQSAMDSVSSGTPASPRSEAHAAAPTGPGPDPAADPATHELPRDEQRTQQLPVQGDVPRTGEPGSWVGSPVHGRGGGTLGTLSEVVDGPDGSPWGVVRKRLGGTRLVPLAGAVPGDGGVTVPIDRRTLRSAPGRTEPDAELAHHYTSRGALSAAQEYQHERFGGLKIGSAFFGWLVAVGLTVLLAALATLVVRLAGITPDLGGAPGQDPRMLGLTGGIVAIAVMLVAYAAGGYVAGRLARFDGARNGFAVWAMGLVVTAAVTIATAVTGSTDSIFAALRVPGIALSDTAFSWTGVLSLLIVAVVALVGAIAGGKAGERYHRRVDRAAEQAI</sequence>
<feature type="transmembrane region" description="Helical" evidence="2">
    <location>
        <begin position="256"/>
        <end position="277"/>
    </location>
</feature>
<feature type="compositionally biased region" description="Basic and acidic residues" evidence="1">
    <location>
        <begin position="45"/>
        <end position="55"/>
    </location>
</feature>
<dbReference type="SUPFAM" id="SSF50346">
    <property type="entry name" value="PRC-barrel domain"/>
    <property type="match status" value="1"/>
</dbReference>
<evidence type="ECO:0000256" key="1">
    <source>
        <dbReference type="SAM" id="MobiDB-lite"/>
    </source>
</evidence>
<name>A0ABP8S3Y4_9PSEU</name>
<gene>
    <name evidence="3" type="ORF">GCM10023175_71420</name>
</gene>
<accession>A0ABP8S3Y4</accession>
<keyword evidence="2" id="KW-1133">Transmembrane helix</keyword>
<feature type="transmembrane region" description="Helical" evidence="2">
    <location>
        <begin position="220"/>
        <end position="244"/>
    </location>
</feature>
<proteinExistence type="predicted"/>
<dbReference type="Proteomes" id="UP001501598">
    <property type="component" value="Unassembled WGS sequence"/>
</dbReference>